<evidence type="ECO:0000313" key="3">
    <source>
        <dbReference type="Proteomes" id="UP001222027"/>
    </source>
</evidence>
<keyword evidence="3" id="KW-1185">Reference proteome</keyword>
<organism evidence="2 3">
    <name type="scientific">Ensete ventricosum</name>
    <name type="common">Abyssinian banana</name>
    <name type="synonym">Musa ensete</name>
    <dbReference type="NCBI Taxonomy" id="4639"/>
    <lineage>
        <taxon>Eukaryota</taxon>
        <taxon>Viridiplantae</taxon>
        <taxon>Streptophyta</taxon>
        <taxon>Embryophyta</taxon>
        <taxon>Tracheophyta</taxon>
        <taxon>Spermatophyta</taxon>
        <taxon>Magnoliopsida</taxon>
        <taxon>Liliopsida</taxon>
        <taxon>Zingiberales</taxon>
        <taxon>Musaceae</taxon>
        <taxon>Ensete</taxon>
    </lineage>
</organism>
<name>A0AAV8S050_ENSVE</name>
<feature type="region of interest" description="Disordered" evidence="1">
    <location>
        <begin position="1"/>
        <end position="29"/>
    </location>
</feature>
<dbReference type="Proteomes" id="UP001222027">
    <property type="component" value="Unassembled WGS sequence"/>
</dbReference>
<proteinExistence type="predicted"/>
<evidence type="ECO:0000313" key="2">
    <source>
        <dbReference type="EMBL" id="KAJ8512847.1"/>
    </source>
</evidence>
<dbReference type="AlphaFoldDB" id="A0AAV8S050"/>
<dbReference type="EMBL" id="JAQQAF010000001">
    <property type="protein sequence ID" value="KAJ8512847.1"/>
    <property type="molecule type" value="Genomic_DNA"/>
</dbReference>
<sequence length="79" mass="8494">MAQTAPRFSTRRIPASTAGAGPTEATRSLPTYLPSQRWDMGPTKSAITEQILGDCCLLGYFGPFLAGKIRILPLRISGI</sequence>
<reference evidence="2 3" key="1">
    <citation type="submission" date="2022-12" db="EMBL/GenBank/DDBJ databases">
        <title>Chromosome-scale assembly of the Ensete ventricosum genome.</title>
        <authorList>
            <person name="Dussert Y."/>
            <person name="Stocks J."/>
            <person name="Wendawek A."/>
            <person name="Woldeyes F."/>
            <person name="Nichols R.A."/>
            <person name="Borrell J.S."/>
        </authorList>
    </citation>
    <scope>NUCLEOTIDE SEQUENCE [LARGE SCALE GENOMIC DNA]</scope>
    <source>
        <strain evidence="3">cv. Maze</strain>
        <tissue evidence="2">Seeds</tissue>
    </source>
</reference>
<evidence type="ECO:0000256" key="1">
    <source>
        <dbReference type="SAM" id="MobiDB-lite"/>
    </source>
</evidence>
<protein>
    <recommendedName>
        <fullName evidence="4">Chlorophyll a-b binding protein, chloroplastic</fullName>
    </recommendedName>
</protein>
<gene>
    <name evidence="2" type="ORF">OPV22_003281</name>
</gene>
<accession>A0AAV8S050</accession>
<evidence type="ECO:0008006" key="4">
    <source>
        <dbReference type="Google" id="ProtNLM"/>
    </source>
</evidence>
<comment type="caution">
    <text evidence="2">The sequence shown here is derived from an EMBL/GenBank/DDBJ whole genome shotgun (WGS) entry which is preliminary data.</text>
</comment>